<gene>
    <name evidence="1" type="ORF">GAN75_11820</name>
</gene>
<evidence type="ECO:0000313" key="2">
    <source>
        <dbReference type="Proteomes" id="UP000436825"/>
    </source>
</evidence>
<dbReference type="EMBL" id="WCRW01000006">
    <property type="protein sequence ID" value="KAB4456549.1"/>
    <property type="molecule type" value="Genomic_DNA"/>
</dbReference>
<reference evidence="1 2" key="1">
    <citation type="journal article" date="2019" name="Nat. Med.">
        <title>A library of human gut bacterial isolates paired with longitudinal multiomics data enables mechanistic microbiome research.</title>
        <authorList>
            <person name="Poyet M."/>
            <person name="Groussin M."/>
            <person name="Gibbons S.M."/>
            <person name="Avila-Pacheco J."/>
            <person name="Jiang X."/>
            <person name="Kearney S.M."/>
            <person name="Perrotta A.R."/>
            <person name="Berdy B."/>
            <person name="Zhao S."/>
            <person name="Lieberman T.D."/>
            <person name="Swanson P.K."/>
            <person name="Smith M."/>
            <person name="Roesemann S."/>
            <person name="Alexander J.E."/>
            <person name="Rich S.A."/>
            <person name="Livny J."/>
            <person name="Vlamakis H."/>
            <person name="Clish C."/>
            <person name="Bullock K."/>
            <person name="Deik A."/>
            <person name="Scott J."/>
            <person name="Pierce K.A."/>
            <person name="Xavier R.J."/>
            <person name="Alm E.J."/>
        </authorList>
    </citation>
    <scope>NUCLEOTIDE SEQUENCE [LARGE SCALE GENOMIC DNA]</scope>
    <source>
        <strain evidence="1 2">BIOML-A160</strain>
    </source>
</reference>
<comment type="caution">
    <text evidence="1">The sequence shown here is derived from an EMBL/GenBank/DDBJ whole genome shotgun (WGS) entry which is preliminary data.</text>
</comment>
<protein>
    <submittedName>
        <fullName evidence="1">Uncharacterized protein</fullName>
    </submittedName>
</protein>
<sequence>MRQELFLGWSIPFAMLFAFYSCSHEMDSNLESAVEEAVDLRLDQDSALTRSDLWEEEEESALEWAEDREGKCPYSPCGLCEFKFVPDLDSDTEDGYSYYADFCWNAGFIEESTGQDVSDQYFLQIQWSYTGYMNEWAYINMRGSKYGLVKILGDGALEKIPAYAFPYSTTRRYIYMRMRTIHESFIGATPVPEVETQYKYDRSLFSMWSYPEVIGDPYCNYWGYNRPQPSVDDIINGEVAVDETSFIVRVYLPMNTDKYSYSCIMYNHNSGYEQSLGGTTNSNNEGMAIGTNIGKSGGQIEVIAKRTNKLTGDVTYDTTYRDYSAGDKNVDIYISEYAFGYE</sequence>
<dbReference type="AlphaFoldDB" id="A0A6I7MMF5"/>
<evidence type="ECO:0000313" key="1">
    <source>
        <dbReference type="EMBL" id="KAB4456549.1"/>
    </source>
</evidence>
<name>A0A6I7MMF5_BACT4</name>
<dbReference type="PROSITE" id="PS51257">
    <property type="entry name" value="PROKAR_LIPOPROTEIN"/>
    <property type="match status" value="1"/>
</dbReference>
<proteinExistence type="predicted"/>
<dbReference type="RefSeq" id="WP_008761897.1">
    <property type="nucleotide sequence ID" value="NZ_CAXUFE010000006.1"/>
</dbReference>
<organism evidence="1 2">
    <name type="scientific">Bacteroides thetaiotaomicron</name>
    <dbReference type="NCBI Taxonomy" id="818"/>
    <lineage>
        <taxon>Bacteria</taxon>
        <taxon>Pseudomonadati</taxon>
        <taxon>Bacteroidota</taxon>
        <taxon>Bacteroidia</taxon>
        <taxon>Bacteroidales</taxon>
        <taxon>Bacteroidaceae</taxon>
        <taxon>Bacteroides</taxon>
    </lineage>
</organism>
<dbReference type="Proteomes" id="UP000436825">
    <property type="component" value="Unassembled WGS sequence"/>
</dbReference>
<accession>A0A6I7MMF5</accession>